<feature type="compositionally biased region" description="Polar residues" evidence="1">
    <location>
        <begin position="534"/>
        <end position="548"/>
    </location>
</feature>
<dbReference type="STRING" id="687842.ASU31_03025"/>
<proteinExistence type="predicted"/>
<evidence type="ECO:0008006" key="4">
    <source>
        <dbReference type="Google" id="ProtNLM"/>
    </source>
</evidence>
<feature type="region of interest" description="Disordered" evidence="1">
    <location>
        <begin position="534"/>
        <end position="556"/>
    </location>
</feature>
<protein>
    <recommendedName>
        <fullName evidence="4">SusD/RagB family nutrient-binding outer membrane lipoprotein</fullName>
    </recommendedName>
</protein>
<feature type="region of interest" description="Disordered" evidence="1">
    <location>
        <begin position="486"/>
        <end position="511"/>
    </location>
</feature>
<dbReference type="Proteomes" id="UP000051950">
    <property type="component" value="Unassembled WGS sequence"/>
</dbReference>
<dbReference type="RefSeq" id="WP_057930925.1">
    <property type="nucleotide sequence ID" value="NZ_LMZQ01000002.1"/>
</dbReference>
<evidence type="ECO:0000313" key="3">
    <source>
        <dbReference type="Proteomes" id="UP000051950"/>
    </source>
</evidence>
<dbReference type="OrthoDB" id="9766256at2"/>
<dbReference type="SUPFAM" id="SSF48452">
    <property type="entry name" value="TPR-like"/>
    <property type="match status" value="1"/>
</dbReference>
<evidence type="ECO:0000256" key="1">
    <source>
        <dbReference type="SAM" id="MobiDB-lite"/>
    </source>
</evidence>
<keyword evidence="3" id="KW-1185">Reference proteome</keyword>
<dbReference type="Pfam" id="PF12771">
    <property type="entry name" value="SusD-like_2"/>
    <property type="match status" value="1"/>
</dbReference>
<dbReference type="EMBL" id="LMZQ01000002">
    <property type="protein sequence ID" value="KRT17530.1"/>
    <property type="molecule type" value="Genomic_DNA"/>
</dbReference>
<name>A0A0T5VUI5_9SPHI</name>
<dbReference type="InterPro" id="IPR011990">
    <property type="entry name" value="TPR-like_helical_dom_sf"/>
</dbReference>
<dbReference type="InterPro" id="IPR041662">
    <property type="entry name" value="SusD-like_2"/>
</dbReference>
<reference evidence="2 3" key="1">
    <citation type="submission" date="2015-11" db="EMBL/GenBank/DDBJ databases">
        <title>Sequence of Pedobacter ginsenosidimutans.</title>
        <authorList>
            <person name="Carson E."/>
            <person name="Keyser V."/>
            <person name="Newman J."/>
            <person name="Miller J."/>
        </authorList>
    </citation>
    <scope>NUCLEOTIDE SEQUENCE [LARGE SCALE GENOMIC DNA]</scope>
    <source>
        <strain evidence="2 3">KACC 14530</strain>
    </source>
</reference>
<dbReference type="AlphaFoldDB" id="A0A0T5VUI5"/>
<gene>
    <name evidence="2" type="ORF">ASU31_03025</name>
</gene>
<comment type="caution">
    <text evidence="2">The sequence shown here is derived from an EMBL/GenBank/DDBJ whole genome shotgun (WGS) entry which is preliminary data.</text>
</comment>
<organism evidence="2 3">
    <name type="scientific">Pedobacter ginsenosidimutans</name>
    <dbReference type="NCBI Taxonomy" id="687842"/>
    <lineage>
        <taxon>Bacteria</taxon>
        <taxon>Pseudomonadati</taxon>
        <taxon>Bacteroidota</taxon>
        <taxon>Sphingobacteriia</taxon>
        <taxon>Sphingobacteriales</taxon>
        <taxon>Sphingobacteriaceae</taxon>
        <taxon>Pedobacter</taxon>
    </lineage>
</organism>
<dbReference type="Gene3D" id="1.25.40.390">
    <property type="match status" value="1"/>
</dbReference>
<dbReference type="PROSITE" id="PS51257">
    <property type="entry name" value="PROKAR_LIPOPROTEIN"/>
    <property type="match status" value="1"/>
</dbReference>
<sequence>MIRKLKYFIPAVILLATSCKKSLDINIDPYSPTSVSVNKLLPAAQLNLGVNLATSSGISQVLEVYMHRLVVREDPNQYNATGANFNIVNSWTGMYTAVFTNLDFIISEGTAKGNLKYVGIAEILKAYGYSQMVDIYGDVPFSDVNKLVSENKFGAKFDKGSEIYPQLIALLDKGIADLNATASNLIVPGNDDVIYKGNISRWIKAANTIKLKLLLQQRLTKNVTADVNALITANNLISTTAESFLLPFGPNGATDDRNPGFGDYFAAQRSQYQSPWFYEILKGYNPNIYTGIKDPRLPYYFYNQIKATASATNPTEYRDGGFLSIYFGSTGPNAAQSQQNFMTLFGIYPVGGRYDDGAGGTASAASGTGAAPYRFITYADVLFMKAELMKAGVITGDAKATLQAAITEAFAQVDYVVTTYVKPAQTVPAVAGTPAATAYIASVMAQYDAKPAQQLESIMTQKWISSYGSAVDAYTDYRRTKFPVLFDPSNPAQAPGGKVQPPINGDPSQAVQPAVDVQVSKKYPLTLPWSNTELSANGSAPAQKSDPSTFKPFWLP</sequence>
<accession>A0A0T5VUI5</accession>
<evidence type="ECO:0000313" key="2">
    <source>
        <dbReference type="EMBL" id="KRT17530.1"/>
    </source>
</evidence>